<sequence length="83" mass="9389">MPGLYELVSKFLSVPASNAYVERVFSLISAQWTDVRNLLQVETVKSLAQVKCNFSFNCSDFHKMIISNKKLLNSIVGDKKYNA</sequence>
<dbReference type="GO" id="GO:0046983">
    <property type="term" value="F:protein dimerization activity"/>
    <property type="evidence" value="ECO:0007669"/>
    <property type="project" value="InterPro"/>
</dbReference>
<dbReference type="WBParaSite" id="Minc3s00007g00474">
    <property type="protein sequence ID" value="Minc3s00007g00474"/>
    <property type="gene ID" value="Minc3s00007g00474"/>
</dbReference>
<dbReference type="InterPro" id="IPR008906">
    <property type="entry name" value="HATC_C_dom"/>
</dbReference>
<evidence type="ECO:0000259" key="1">
    <source>
        <dbReference type="Pfam" id="PF05699"/>
    </source>
</evidence>
<feature type="domain" description="HAT C-terminal dimerisation" evidence="1">
    <location>
        <begin position="2"/>
        <end position="50"/>
    </location>
</feature>
<evidence type="ECO:0000313" key="3">
    <source>
        <dbReference type="WBParaSite" id="Minc3s00007g00474"/>
    </source>
</evidence>
<evidence type="ECO:0000313" key="2">
    <source>
        <dbReference type="Proteomes" id="UP000887563"/>
    </source>
</evidence>
<dbReference type="InterPro" id="IPR012337">
    <property type="entry name" value="RNaseH-like_sf"/>
</dbReference>
<name>A0A914KGK4_MELIC</name>
<reference evidence="3" key="1">
    <citation type="submission" date="2022-11" db="UniProtKB">
        <authorList>
            <consortium name="WormBaseParasite"/>
        </authorList>
    </citation>
    <scope>IDENTIFICATION</scope>
</reference>
<accession>A0A914KGK4</accession>
<keyword evidence="2" id="KW-1185">Reference proteome</keyword>
<organism evidence="2 3">
    <name type="scientific">Meloidogyne incognita</name>
    <name type="common">Southern root-knot nematode worm</name>
    <name type="synonym">Oxyuris incognita</name>
    <dbReference type="NCBI Taxonomy" id="6306"/>
    <lineage>
        <taxon>Eukaryota</taxon>
        <taxon>Metazoa</taxon>
        <taxon>Ecdysozoa</taxon>
        <taxon>Nematoda</taxon>
        <taxon>Chromadorea</taxon>
        <taxon>Rhabditida</taxon>
        <taxon>Tylenchina</taxon>
        <taxon>Tylenchomorpha</taxon>
        <taxon>Tylenchoidea</taxon>
        <taxon>Meloidogynidae</taxon>
        <taxon>Meloidogyninae</taxon>
        <taxon>Meloidogyne</taxon>
        <taxon>Meloidogyne incognita group</taxon>
    </lineage>
</organism>
<protein>
    <submittedName>
        <fullName evidence="3">HAT C-terminal dimerisation domain-containing protein</fullName>
    </submittedName>
</protein>
<dbReference type="Pfam" id="PF05699">
    <property type="entry name" value="Dimer_Tnp_hAT"/>
    <property type="match status" value="1"/>
</dbReference>
<proteinExistence type="predicted"/>
<dbReference type="AlphaFoldDB" id="A0A914KGK4"/>
<dbReference type="SUPFAM" id="SSF53098">
    <property type="entry name" value="Ribonuclease H-like"/>
    <property type="match status" value="1"/>
</dbReference>
<dbReference type="Proteomes" id="UP000887563">
    <property type="component" value="Unplaced"/>
</dbReference>